<dbReference type="InterPro" id="IPR052899">
    <property type="entry name" value="Class-I_DAHP_synthase"/>
</dbReference>
<name>A0A951MCA2_9BACT</name>
<keyword evidence="4" id="KW-1185">Reference proteome</keyword>
<accession>A0A951MCA2</accession>
<evidence type="ECO:0000313" key="4">
    <source>
        <dbReference type="Proteomes" id="UP000727490"/>
    </source>
</evidence>
<dbReference type="PANTHER" id="PTHR43018">
    <property type="entry name" value="PHOSPHO-2-DEHYDRO-3-DEOXYHEPTONATE ALDOLASE"/>
    <property type="match status" value="1"/>
</dbReference>
<comment type="caution">
    <text evidence="3">The sequence shown here is derived from an EMBL/GenBank/DDBJ whole genome shotgun (WGS) entry which is preliminary data.</text>
</comment>
<keyword evidence="1" id="KW-0808">Transferase</keyword>
<dbReference type="EMBL" id="RPHB01000002">
    <property type="protein sequence ID" value="MBW3467307.1"/>
    <property type="molecule type" value="Genomic_DNA"/>
</dbReference>
<dbReference type="AlphaFoldDB" id="A0A951MCA2"/>
<dbReference type="PANTHER" id="PTHR43018:SF1">
    <property type="entry name" value="PROTEIN AROA(G)"/>
    <property type="match status" value="1"/>
</dbReference>
<proteinExistence type="predicted"/>
<protein>
    <submittedName>
        <fullName evidence="3">3-deoxy-7-phosphoheptulonate synthase</fullName>
    </submittedName>
</protein>
<dbReference type="InterPro" id="IPR006218">
    <property type="entry name" value="DAHP1/KDSA"/>
</dbReference>
<organism evidence="3 4">
    <name type="scientific">Arthrospiribacter ruber</name>
    <dbReference type="NCBI Taxonomy" id="2487934"/>
    <lineage>
        <taxon>Bacteria</taxon>
        <taxon>Pseudomonadati</taxon>
        <taxon>Bacteroidota</taxon>
        <taxon>Cytophagia</taxon>
        <taxon>Cytophagales</taxon>
        <taxon>Cyclobacteriaceae</taxon>
        <taxon>Arthrospiribacter</taxon>
    </lineage>
</organism>
<dbReference type="RefSeq" id="WP_219287559.1">
    <property type="nucleotide sequence ID" value="NZ_RPHB01000002.1"/>
</dbReference>
<dbReference type="Pfam" id="PF00793">
    <property type="entry name" value="DAHP_synth_1"/>
    <property type="match status" value="1"/>
</dbReference>
<dbReference type="GO" id="GO:0046417">
    <property type="term" value="P:chorismate metabolic process"/>
    <property type="evidence" value="ECO:0007669"/>
    <property type="project" value="InterPro"/>
</dbReference>
<dbReference type="SMART" id="SM00830">
    <property type="entry name" value="CM_2"/>
    <property type="match status" value="1"/>
</dbReference>
<feature type="domain" description="Chorismate mutase" evidence="2">
    <location>
        <begin position="270"/>
        <end position="361"/>
    </location>
</feature>
<dbReference type="InterPro" id="IPR002701">
    <property type="entry name" value="CM_II_prokaryot"/>
</dbReference>
<dbReference type="PROSITE" id="PS51168">
    <property type="entry name" value="CHORISMATE_MUT_2"/>
    <property type="match status" value="1"/>
</dbReference>
<evidence type="ECO:0000313" key="3">
    <source>
        <dbReference type="EMBL" id="MBW3467307.1"/>
    </source>
</evidence>
<dbReference type="GO" id="GO:0016740">
    <property type="term" value="F:transferase activity"/>
    <property type="evidence" value="ECO:0007669"/>
    <property type="project" value="UniProtKB-KW"/>
</dbReference>
<dbReference type="GO" id="GO:0004106">
    <property type="term" value="F:chorismate mutase activity"/>
    <property type="evidence" value="ECO:0007669"/>
    <property type="project" value="InterPro"/>
</dbReference>
<dbReference type="Proteomes" id="UP000727490">
    <property type="component" value="Unassembled WGS sequence"/>
</dbReference>
<sequence>MEKEKGFDIASISEWGVGSKAPLVIAGPCSVETPEQLDRTVSALVEKGFSVVRGGVWKPRTRPNSFEGVGHIALPWIKDVKEKYGVKFAIEVASPYHVEKALEFGIDVLWLGARTTVNPFAVQDIADSLKGVDVPVLVKNPVNPDLALWIGALERIHQAGIRKIGAIHRGFSNFNDQVYRNSPTWQIPLELKTKIPNLPIINDPSHICGRRDLLSSVAQMAMDLNFEGLIVESHIDPDKAWSDASQQITPEVLGGMIAGLHIREVSVENPVFQSQLDTIREHIDQVDRELLEVLSRRIRLVEKAGEYKKLNNVAIFQMERWKTVFESRPEWGRSLQLEEGFVKEMFQLIHTESIKKQEEIMESKIEGAEKLEKPQ</sequence>
<evidence type="ECO:0000259" key="2">
    <source>
        <dbReference type="PROSITE" id="PS51168"/>
    </source>
</evidence>
<gene>
    <name evidence="3" type="ORF">EGN73_05710</name>
</gene>
<dbReference type="Pfam" id="PF01817">
    <property type="entry name" value="CM_2"/>
    <property type="match status" value="1"/>
</dbReference>
<reference evidence="3 4" key="1">
    <citation type="journal article" date="2020" name="Syst. Appl. Microbiol.">
        <title>Arthrospiribacter ruber gen. nov., sp. nov., a novel bacterium isolated from Arthrospira cultures.</title>
        <authorList>
            <person name="Waleron M."/>
            <person name="Misztak A."/>
            <person name="Waleron M.M."/>
            <person name="Furmaniak M."/>
            <person name="Mrozik A."/>
            <person name="Waleron K."/>
        </authorList>
    </citation>
    <scope>NUCLEOTIDE SEQUENCE [LARGE SCALE GENOMIC DNA]</scope>
    <source>
        <strain evidence="3 4">DPMB0001</strain>
    </source>
</reference>
<evidence type="ECO:0000256" key="1">
    <source>
        <dbReference type="ARBA" id="ARBA00022679"/>
    </source>
</evidence>